<feature type="signal peptide" evidence="1">
    <location>
        <begin position="1"/>
        <end position="18"/>
    </location>
</feature>
<name>A0AAX4HLF5_9BACT</name>
<evidence type="ECO:0000313" key="3">
    <source>
        <dbReference type="Proteomes" id="UP001324634"/>
    </source>
</evidence>
<evidence type="ECO:0000256" key="1">
    <source>
        <dbReference type="SAM" id="SignalP"/>
    </source>
</evidence>
<proteinExistence type="predicted"/>
<reference evidence="2 3" key="1">
    <citation type="submission" date="2023-11" db="EMBL/GenBank/DDBJ databases">
        <title>Peredibacter starrii A3.12.</title>
        <authorList>
            <person name="Mitchell R.J."/>
        </authorList>
    </citation>
    <scope>NUCLEOTIDE SEQUENCE [LARGE SCALE GENOMIC DNA]</scope>
    <source>
        <strain evidence="2 3">A3.12</strain>
    </source>
</reference>
<gene>
    <name evidence="2" type="ORF">SOO65_14950</name>
</gene>
<dbReference type="EMBL" id="CP139487">
    <property type="protein sequence ID" value="WPU63992.1"/>
    <property type="molecule type" value="Genomic_DNA"/>
</dbReference>
<accession>A0AAX4HLF5</accession>
<protein>
    <submittedName>
        <fullName evidence="2">Uncharacterized protein</fullName>
    </submittedName>
</protein>
<keyword evidence="1" id="KW-0732">Signal</keyword>
<dbReference type="Proteomes" id="UP001324634">
    <property type="component" value="Chromosome"/>
</dbReference>
<evidence type="ECO:0000313" key="2">
    <source>
        <dbReference type="EMBL" id="WPU63992.1"/>
    </source>
</evidence>
<dbReference type="KEGG" id="psti:SOO65_14950"/>
<dbReference type="RefSeq" id="WP_321391820.1">
    <property type="nucleotide sequence ID" value="NZ_CP139487.1"/>
</dbReference>
<organism evidence="2 3">
    <name type="scientific">Peredibacter starrii</name>
    <dbReference type="NCBI Taxonomy" id="28202"/>
    <lineage>
        <taxon>Bacteria</taxon>
        <taxon>Pseudomonadati</taxon>
        <taxon>Bdellovibrionota</taxon>
        <taxon>Bacteriovoracia</taxon>
        <taxon>Bacteriovoracales</taxon>
        <taxon>Bacteriovoracaceae</taxon>
        <taxon>Peredibacter</taxon>
    </lineage>
</organism>
<dbReference type="AlphaFoldDB" id="A0AAX4HLF5"/>
<feature type="chain" id="PRO_5043757982" evidence="1">
    <location>
        <begin position="19"/>
        <end position="164"/>
    </location>
</feature>
<keyword evidence="3" id="KW-1185">Reference proteome</keyword>
<sequence>MKSILGLMLCLVAGSALAASSPILENVQVKNKKFAELIFIAIKNKAPTKTSGAITAATIPGLITCQSIVGVVKTDFNCWLLKGGWNYLGSEAYGSGDQEKATRALYNALNLRETNEEGMKFKTIELNVPDRTGGTERNQLVCTRMAPEHRQMGFRDTCQLLNAL</sequence>